<dbReference type="AlphaFoldDB" id="A0A5S6QDR8"/>
<evidence type="ECO:0000313" key="1">
    <source>
        <dbReference type="Proteomes" id="UP000046395"/>
    </source>
</evidence>
<name>A0A5S6QDR8_TRIMR</name>
<proteinExistence type="predicted"/>
<organism evidence="1 2">
    <name type="scientific">Trichuris muris</name>
    <name type="common">Mouse whipworm</name>
    <dbReference type="NCBI Taxonomy" id="70415"/>
    <lineage>
        <taxon>Eukaryota</taxon>
        <taxon>Metazoa</taxon>
        <taxon>Ecdysozoa</taxon>
        <taxon>Nematoda</taxon>
        <taxon>Enoplea</taxon>
        <taxon>Dorylaimia</taxon>
        <taxon>Trichinellida</taxon>
        <taxon>Trichuridae</taxon>
        <taxon>Trichuris</taxon>
    </lineage>
</organism>
<evidence type="ECO:0000313" key="2">
    <source>
        <dbReference type="WBParaSite" id="TMUE_1000005235.1"/>
    </source>
</evidence>
<keyword evidence="1" id="KW-1185">Reference proteome</keyword>
<accession>A0A5S6QDR8</accession>
<dbReference type="Proteomes" id="UP000046395">
    <property type="component" value="Unassembled WGS sequence"/>
</dbReference>
<dbReference type="WBParaSite" id="TMUE_1000005235.1">
    <property type="protein sequence ID" value="TMUE_1000005235.1"/>
    <property type="gene ID" value="WBGene00299231"/>
</dbReference>
<protein>
    <submittedName>
        <fullName evidence="2">Uncharacterized protein</fullName>
    </submittedName>
</protein>
<sequence>MSGVTTQEATSFNINKQIESYWLKSQFRNRVLLLSYCWANRTGAVRIAVADSHSAGQRWYQTRPENFDLTPRIQFRDAGSKEWLAAHLAISKEWCRSSFDSKSSRQSALRSIIAGADSSQHPRDKQFTSPACKQQLVLLNSRKKVCSEALGLMRLPARCRRPE</sequence>
<reference evidence="2" key="1">
    <citation type="submission" date="2019-12" db="UniProtKB">
        <authorList>
            <consortium name="WormBaseParasite"/>
        </authorList>
    </citation>
    <scope>IDENTIFICATION</scope>
</reference>